<proteinExistence type="predicted"/>
<evidence type="ECO:0000313" key="2">
    <source>
        <dbReference type="Proteomes" id="UP001519921"/>
    </source>
</evidence>
<dbReference type="PANTHER" id="PTHR43300">
    <property type="entry name" value="ACETYLTRANSFERASE"/>
    <property type="match status" value="1"/>
</dbReference>
<reference evidence="1 2" key="1">
    <citation type="submission" date="2021-07" db="EMBL/GenBank/DDBJ databases">
        <title>Clostridium weizhouense sp. nov., an anaerobic bacterium isolated from activated sludge of Petroleum wastewater.</title>
        <authorList>
            <person name="Li Q."/>
        </authorList>
    </citation>
    <scope>NUCLEOTIDE SEQUENCE [LARGE SCALE GENOMIC DNA]</scope>
    <source>
        <strain evidence="1 2">YB-6</strain>
    </source>
</reference>
<dbReference type="EMBL" id="JAHXPT010000001">
    <property type="protein sequence ID" value="MBW6408570.1"/>
    <property type="molecule type" value="Genomic_DNA"/>
</dbReference>
<sequence>MGAILLPGMKIGEGTKIGAGAVVNNFIPDYSVAVGVPARIIKYRK</sequence>
<protein>
    <recommendedName>
        <fullName evidence="3">Acetyltransferase</fullName>
    </recommendedName>
</protein>
<comment type="caution">
    <text evidence="1">The sequence shown here is derived from an EMBL/GenBank/DDBJ whole genome shotgun (WGS) entry which is preliminary data.</text>
</comment>
<name>A0ABS7AM39_9CLOT</name>
<accession>A0ABS7AM39</accession>
<dbReference type="SUPFAM" id="SSF51161">
    <property type="entry name" value="Trimeric LpxA-like enzymes"/>
    <property type="match status" value="1"/>
</dbReference>
<dbReference type="Gene3D" id="2.160.10.10">
    <property type="entry name" value="Hexapeptide repeat proteins"/>
    <property type="match status" value="1"/>
</dbReference>
<dbReference type="Proteomes" id="UP001519921">
    <property type="component" value="Unassembled WGS sequence"/>
</dbReference>
<keyword evidence="2" id="KW-1185">Reference proteome</keyword>
<evidence type="ECO:0008006" key="3">
    <source>
        <dbReference type="Google" id="ProtNLM"/>
    </source>
</evidence>
<dbReference type="InterPro" id="IPR050179">
    <property type="entry name" value="Trans_hexapeptide_repeat"/>
</dbReference>
<dbReference type="PANTHER" id="PTHR43300:SF11">
    <property type="entry name" value="ACETYLTRANSFERASE RV3034C-RELATED"/>
    <property type="match status" value="1"/>
</dbReference>
<evidence type="ECO:0000313" key="1">
    <source>
        <dbReference type="EMBL" id="MBW6408570.1"/>
    </source>
</evidence>
<gene>
    <name evidence="1" type="ORF">KYD98_00525</name>
</gene>
<dbReference type="InterPro" id="IPR011004">
    <property type="entry name" value="Trimer_LpxA-like_sf"/>
</dbReference>
<organism evidence="1 2">
    <name type="scientific">Clostridium weizhouense</name>
    <dbReference type="NCBI Taxonomy" id="2859781"/>
    <lineage>
        <taxon>Bacteria</taxon>
        <taxon>Bacillati</taxon>
        <taxon>Bacillota</taxon>
        <taxon>Clostridia</taxon>
        <taxon>Eubacteriales</taxon>
        <taxon>Clostridiaceae</taxon>
        <taxon>Clostridium</taxon>
    </lineage>
</organism>